<accession>M7TRI6</accession>
<organism evidence="3 4">
    <name type="scientific">Eutypa lata (strain UCR-EL1)</name>
    <name type="common">Grapevine dieback disease fungus</name>
    <name type="synonym">Eutypa armeniacae</name>
    <dbReference type="NCBI Taxonomy" id="1287681"/>
    <lineage>
        <taxon>Eukaryota</taxon>
        <taxon>Fungi</taxon>
        <taxon>Dikarya</taxon>
        <taxon>Ascomycota</taxon>
        <taxon>Pezizomycotina</taxon>
        <taxon>Sordariomycetes</taxon>
        <taxon>Xylariomycetidae</taxon>
        <taxon>Xylariales</taxon>
        <taxon>Diatrypaceae</taxon>
        <taxon>Eutypa</taxon>
    </lineage>
</organism>
<gene>
    <name evidence="3" type="ORF">UCREL1_3694</name>
</gene>
<dbReference type="PANTHER" id="PTHR35605">
    <property type="entry name" value="ECP2 EFFECTOR PROTEIN DOMAIN-CONTAINING PROTEIN-RELATED"/>
    <property type="match status" value="1"/>
</dbReference>
<feature type="chain" id="PRO_5004085872" description="Secreted protein" evidence="2">
    <location>
        <begin position="18"/>
        <end position="197"/>
    </location>
</feature>
<dbReference type="Proteomes" id="UP000012174">
    <property type="component" value="Unassembled WGS sequence"/>
</dbReference>
<dbReference type="AlphaFoldDB" id="M7TRI6"/>
<sequence length="197" mass="21523">MLFISLIVAALFGALTAARGLKSPLEGYTVVPMSWNAVNTTDGSEIVLYGTIQELYEQLETLDDVKIGNGTNATSTATNEETRSLTPRSKDNTICWVGGNGSVKNGWLQEGINYLKQHTQGPCTAGRGPGNCARISCSFNTAIWLCNDDPEYEVSRRCPDIATYAEDIREKCTFGLSIQGQEFDTDGFNVMVGRDWC</sequence>
<keyword evidence="4" id="KW-1185">Reference proteome</keyword>
<evidence type="ECO:0000313" key="4">
    <source>
        <dbReference type="Proteomes" id="UP000012174"/>
    </source>
</evidence>
<dbReference type="OrthoDB" id="3552888at2759"/>
<dbReference type="STRING" id="1287681.M7TRI6"/>
<evidence type="ECO:0008006" key="5">
    <source>
        <dbReference type="Google" id="ProtNLM"/>
    </source>
</evidence>
<dbReference type="eggNOG" id="ENOG502SUB1">
    <property type="taxonomic scope" value="Eukaryota"/>
</dbReference>
<dbReference type="KEGG" id="ela:UCREL1_3694"/>
<name>M7TRI6_EUTLA</name>
<dbReference type="HOGENOM" id="CLU_089018_0_0_1"/>
<dbReference type="OMA" id="NCHPQGG"/>
<feature type="signal peptide" evidence="2">
    <location>
        <begin position="1"/>
        <end position="17"/>
    </location>
</feature>
<evidence type="ECO:0000256" key="2">
    <source>
        <dbReference type="SAM" id="SignalP"/>
    </source>
</evidence>
<dbReference type="EMBL" id="KB706110">
    <property type="protein sequence ID" value="EMR69285.1"/>
    <property type="molecule type" value="Genomic_DNA"/>
</dbReference>
<proteinExistence type="predicted"/>
<protein>
    <recommendedName>
        <fullName evidence="5">Secreted protein</fullName>
    </recommendedName>
</protein>
<keyword evidence="2" id="KW-0732">Signal</keyword>
<dbReference type="PANTHER" id="PTHR35605:SF1">
    <property type="entry name" value="ECP2 EFFECTOR PROTEIN DOMAIN-CONTAINING PROTEIN-RELATED"/>
    <property type="match status" value="1"/>
</dbReference>
<feature type="region of interest" description="Disordered" evidence="1">
    <location>
        <begin position="67"/>
        <end position="86"/>
    </location>
</feature>
<evidence type="ECO:0000256" key="1">
    <source>
        <dbReference type="SAM" id="MobiDB-lite"/>
    </source>
</evidence>
<evidence type="ECO:0000313" key="3">
    <source>
        <dbReference type="EMBL" id="EMR69285.1"/>
    </source>
</evidence>
<reference evidence="4" key="1">
    <citation type="journal article" date="2013" name="Genome Announc.">
        <title>Draft genome sequence of the grapevine dieback fungus Eutypa lata UCR-EL1.</title>
        <authorList>
            <person name="Blanco-Ulate B."/>
            <person name="Rolshausen P.E."/>
            <person name="Cantu D."/>
        </authorList>
    </citation>
    <scope>NUCLEOTIDE SEQUENCE [LARGE SCALE GENOMIC DNA]</scope>
    <source>
        <strain evidence="4">UCR-EL1</strain>
    </source>
</reference>